<sequence length="208" mass="22532">MDYAVVLLGLAVVHLLAVASPGPSTVLVIQTAAIVGRRGGLLAAFAMMVGALAWAAAALYGLQALFAQFEWLYVAFRIGGALFLIYLAVMIWRHAKDPLPEIAVDRTAHMTGWQGFMRALLLQLSNPKIMVFFGSIFLSVLPQNTPGWMDGAVLAIVAVNEFCWFALLALLFSGGPARAFYRRAKVWIDRVMGGVLAALGLRLILADR</sequence>
<evidence type="ECO:0000256" key="6">
    <source>
        <dbReference type="SAM" id="Phobius"/>
    </source>
</evidence>
<dbReference type="Pfam" id="PF01810">
    <property type="entry name" value="LysE"/>
    <property type="match status" value="1"/>
</dbReference>
<gene>
    <name evidence="7" type="primary">rhtC</name>
    <name evidence="7" type="ORF">RSO01_80660</name>
</gene>
<dbReference type="GO" id="GO:0015171">
    <property type="term" value="F:amino acid transmembrane transporter activity"/>
    <property type="evidence" value="ECO:0007669"/>
    <property type="project" value="TreeGrafter"/>
</dbReference>
<dbReference type="PANTHER" id="PTHR30086:SF19">
    <property type="entry name" value="THREONINE EFFLUX PROTEIN"/>
    <property type="match status" value="1"/>
</dbReference>
<comment type="subcellular location">
    <subcellularLocation>
        <location evidence="1">Cell membrane</location>
        <topology evidence="1">Multi-pass membrane protein</topology>
    </subcellularLocation>
</comment>
<dbReference type="AlphaFoldDB" id="A0A512NPM6"/>
<keyword evidence="5 6" id="KW-0472">Membrane</keyword>
<feature type="transmembrane region" description="Helical" evidence="6">
    <location>
        <begin position="187"/>
        <end position="205"/>
    </location>
</feature>
<proteinExistence type="predicted"/>
<dbReference type="EMBL" id="BKAJ01000188">
    <property type="protein sequence ID" value="GEP60900.1"/>
    <property type="molecule type" value="Genomic_DNA"/>
</dbReference>
<evidence type="ECO:0000256" key="4">
    <source>
        <dbReference type="ARBA" id="ARBA00022989"/>
    </source>
</evidence>
<feature type="transmembrane region" description="Helical" evidence="6">
    <location>
        <begin position="74"/>
        <end position="95"/>
    </location>
</feature>
<evidence type="ECO:0000313" key="7">
    <source>
        <dbReference type="EMBL" id="GEP60900.1"/>
    </source>
</evidence>
<keyword evidence="2" id="KW-1003">Cell membrane</keyword>
<keyword evidence="3 6" id="KW-0812">Transmembrane</keyword>
<evidence type="ECO:0000256" key="3">
    <source>
        <dbReference type="ARBA" id="ARBA00022692"/>
    </source>
</evidence>
<feature type="transmembrane region" description="Helical" evidence="6">
    <location>
        <begin position="115"/>
        <end position="141"/>
    </location>
</feature>
<protein>
    <submittedName>
        <fullName evidence="7">Threonine transporter</fullName>
    </submittedName>
</protein>
<reference evidence="7 8" key="1">
    <citation type="submission" date="2019-07" db="EMBL/GenBank/DDBJ databases">
        <title>Whole genome shotgun sequence of Reyranella soli NBRC 108950.</title>
        <authorList>
            <person name="Hosoyama A."/>
            <person name="Uohara A."/>
            <person name="Ohji S."/>
            <person name="Ichikawa N."/>
        </authorList>
    </citation>
    <scope>NUCLEOTIDE SEQUENCE [LARGE SCALE GENOMIC DNA]</scope>
    <source>
        <strain evidence="7 8">NBRC 108950</strain>
    </source>
</reference>
<dbReference type="Proteomes" id="UP000321058">
    <property type="component" value="Unassembled WGS sequence"/>
</dbReference>
<comment type="caution">
    <text evidence="7">The sequence shown here is derived from an EMBL/GenBank/DDBJ whole genome shotgun (WGS) entry which is preliminary data.</text>
</comment>
<accession>A0A512NPM6</accession>
<evidence type="ECO:0000313" key="8">
    <source>
        <dbReference type="Proteomes" id="UP000321058"/>
    </source>
</evidence>
<dbReference type="InterPro" id="IPR001123">
    <property type="entry name" value="LeuE-type"/>
</dbReference>
<feature type="transmembrane region" description="Helical" evidence="6">
    <location>
        <begin position="43"/>
        <end position="62"/>
    </location>
</feature>
<dbReference type="GO" id="GO:0005886">
    <property type="term" value="C:plasma membrane"/>
    <property type="evidence" value="ECO:0007669"/>
    <property type="project" value="UniProtKB-SubCell"/>
</dbReference>
<dbReference type="RefSeq" id="WP_218037610.1">
    <property type="nucleotide sequence ID" value="NZ_BKAJ01000188.1"/>
</dbReference>
<keyword evidence="8" id="KW-1185">Reference proteome</keyword>
<organism evidence="7 8">
    <name type="scientific">Reyranella soli</name>
    <dbReference type="NCBI Taxonomy" id="1230389"/>
    <lineage>
        <taxon>Bacteria</taxon>
        <taxon>Pseudomonadati</taxon>
        <taxon>Pseudomonadota</taxon>
        <taxon>Alphaproteobacteria</taxon>
        <taxon>Hyphomicrobiales</taxon>
        <taxon>Reyranellaceae</taxon>
        <taxon>Reyranella</taxon>
    </lineage>
</organism>
<keyword evidence="4 6" id="KW-1133">Transmembrane helix</keyword>
<evidence type="ECO:0000256" key="5">
    <source>
        <dbReference type="ARBA" id="ARBA00023136"/>
    </source>
</evidence>
<evidence type="ECO:0000256" key="2">
    <source>
        <dbReference type="ARBA" id="ARBA00022475"/>
    </source>
</evidence>
<evidence type="ECO:0000256" key="1">
    <source>
        <dbReference type="ARBA" id="ARBA00004651"/>
    </source>
</evidence>
<dbReference type="PANTHER" id="PTHR30086">
    <property type="entry name" value="ARGININE EXPORTER PROTEIN ARGO"/>
    <property type="match status" value="1"/>
</dbReference>
<feature type="transmembrane region" description="Helical" evidence="6">
    <location>
        <begin position="153"/>
        <end position="175"/>
    </location>
</feature>
<name>A0A512NPM6_9HYPH</name>